<dbReference type="PANTHER" id="PTHR30474">
    <property type="entry name" value="CELL CYCLE PROTEIN"/>
    <property type="match status" value="1"/>
</dbReference>
<comment type="subcellular location">
    <subcellularLocation>
        <location evidence="6">Cell membrane</location>
        <topology evidence="6">Multi-pass membrane protein</topology>
    </subcellularLocation>
    <subcellularLocation>
        <location evidence="1">Membrane</location>
        <topology evidence="1">Multi-pass membrane protein</topology>
    </subcellularLocation>
</comment>
<comment type="pathway">
    <text evidence="6">Cell wall biogenesis; peptidoglycan biosynthesis.</text>
</comment>
<dbReference type="InterPro" id="IPR001182">
    <property type="entry name" value="FtsW/RodA"/>
</dbReference>
<keyword evidence="6" id="KW-0573">Peptidoglycan synthesis</keyword>
<dbReference type="GO" id="GO:0032153">
    <property type="term" value="C:cell division site"/>
    <property type="evidence" value="ECO:0007669"/>
    <property type="project" value="TreeGrafter"/>
</dbReference>
<dbReference type="GO" id="GO:0009252">
    <property type="term" value="P:peptidoglycan biosynthetic process"/>
    <property type="evidence" value="ECO:0007669"/>
    <property type="project" value="UniProtKB-UniRule"/>
</dbReference>
<evidence type="ECO:0000256" key="3">
    <source>
        <dbReference type="ARBA" id="ARBA00022960"/>
    </source>
</evidence>
<dbReference type="NCBIfam" id="TIGR02210">
    <property type="entry name" value="rodA_shape"/>
    <property type="match status" value="1"/>
</dbReference>
<dbReference type="EMBL" id="LAXD01000001">
    <property type="protein sequence ID" value="KWX02020.1"/>
    <property type="molecule type" value="Genomic_DNA"/>
</dbReference>
<feature type="transmembrane region" description="Helical" evidence="6">
    <location>
        <begin position="77"/>
        <end position="93"/>
    </location>
</feature>
<evidence type="ECO:0000256" key="6">
    <source>
        <dbReference type="HAMAP-Rule" id="MF_02079"/>
    </source>
</evidence>
<feature type="transmembrane region" description="Helical" evidence="6">
    <location>
        <begin position="37"/>
        <end position="57"/>
    </location>
</feature>
<keyword evidence="2 6" id="KW-0812">Transmembrane</keyword>
<feature type="transmembrane region" description="Helical" evidence="6">
    <location>
        <begin position="194"/>
        <end position="210"/>
    </location>
</feature>
<dbReference type="GO" id="GO:0051301">
    <property type="term" value="P:cell division"/>
    <property type="evidence" value="ECO:0007669"/>
    <property type="project" value="InterPro"/>
</dbReference>
<feature type="transmembrane region" description="Helical" evidence="6">
    <location>
        <begin position="305"/>
        <end position="322"/>
    </location>
</feature>
<dbReference type="GO" id="GO:0015648">
    <property type="term" value="F:lipid-linked peptidoglycan transporter activity"/>
    <property type="evidence" value="ECO:0007669"/>
    <property type="project" value="TreeGrafter"/>
</dbReference>
<dbReference type="GO" id="GO:0008955">
    <property type="term" value="F:peptidoglycan glycosyltransferase activity"/>
    <property type="evidence" value="ECO:0007669"/>
    <property type="project" value="UniProtKB-UniRule"/>
</dbReference>
<keyword evidence="5 6" id="KW-0472">Membrane</keyword>
<keyword evidence="6" id="KW-0808">Transferase</keyword>
<feature type="transmembrane region" description="Helical" evidence="6">
    <location>
        <begin position="217"/>
        <end position="235"/>
    </location>
</feature>
<evidence type="ECO:0000313" key="7">
    <source>
        <dbReference type="EMBL" id="KWX02020.1"/>
    </source>
</evidence>
<keyword evidence="8" id="KW-1185">Reference proteome</keyword>
<keyword evidence="6" id="KW-1003">Cell membrane</keyword>
<evidence type="ECO:0000256" key="5">
    <source>
        <dbReference type="ARBA" id="ARBA00023136"/>
    </source>
</evidence>
<keyword evidence="3 6" id="KW-0133">Cell shape</keyword>
<dbReference type="Proteomes" id="UP000070188">
    <property type="component" value="Unassembled WGS sequence"/>
</dbReference>
<comment type="catalytic activity">
    <reaction evidence="6">
        <text>[GlcNAc-(1-&gt;4)-Mur2Ac(oyl-L-Ala-gamma-D-Glu-L-Lys-D-Ala-D-Ala)](n)-di-trans,octa-cis-undecaprenyl diphosphate + beta-D-GlcNAc-(1-&gt;4)-Mur2Ac(oyl-L-Ala-gamma-D-Glu-L-Lys-D-Ala-D-Ala)-di-trans,octa-cis-undecaprenyl diphosphate = [GlcNAc-(1-&gt;4)-Mur2Ac(oyl-L-Ala-gamma-D-Glu-L-Lys-D-Ala-D-Ala)](n+1)-di-trans,octa-cis-undecaprenyl diphosphate + di-trans,octa-cis-undecaprenyl diphosphate + H(+)</text>
        <dbReference type="Rhea" id="RHEA:23708"/>
        <dbReference type="Rhea" id="RHEA-COMP:9602"/>
        <dbReference type="Rhea" id="RHEA-COMP:9603"/>
        <dbReference type="ChEBI" id="CHEBI:15378"/>
        <dbReference type="ChEBI" id="CHEBI:58405"/>
        <dbReference type="ChEBI" id="CHEBI:60033"/>
        <dbReference type="ChEBI" id="CHEBI:78435"/>
        <dbReference type="EC" id="2.4.99.28"/>
    </reaction>
</comment>
<sequence length="397" mass="42282">MVMTGYRPGAYAVGRPARVSWWERVLNPASPLWRVDWLLLGCVLLLCALGSLLVWSATRTALANAGEDPQSYFHKQLLNIGIGLALAVLAVVVDYRSLRVYGWVVYGIAILGLVLVLTPLGSTINGSHSWIELGGGFSFQPSEFAKLGILLAMAITLAERRDREEAPRTGDILGALSIAALPMGLVMLQPDLGTTMVMAFIVLGVLTVSGAPARWPLGLIAAGVVAGFVVVRLGLLSEYQMNRFAAFADPTLDPRGVGYNTIQSRIAIGAGGLTGKGLFHGSQTTGQFVPEQQTDFIFTVAGEELGFVGAGLIIVLFIVLIWRACRIALRSDDLFGALIAAGVVSWFGFQVFENIGMTIGIMPVTGIPLPYVSYGGSAMFANLIAAGLLLNIQLRSE</sequence>
<feature type="transmembrane region" description="Helical" evidence="6">
    <location>
        <begin position="141"/>
        <end position="158"/>
    </location>
</feature>
<evidence type="ECO:0000256" key="1">
    <source>
        <dbReference type="ARBA" id="ARBA00004141"/>
    </source>
</evidence>
<dbReference type="PATRIC" id="fig|1469144.10.peg.3297"/>
<evidence type="ECO:0000256" key="2">
    <source>
        <dbReference type="ARBA" id="ARBA00022692"/>
    </source>
</evidence>
<dbReference type="Pfam" id="PF01098">
    <property type="entry name" value="FTSW_RODA_SPOVE"/>
    <property type="match status" value="1"/>
</dbReference>
<feature type="transmembrane region" description="Helical" evidence="6">
    <location>
        <begin position="334"/>
        <end position="352"/>
    </location>
</feature>
<dbReference type="HAMAP" id="MF_02079">
    <property type="entry name" value="PGT_RodA"/>
    <property type="match status" value="1"/>
</dbReference>
<keyword evidence="6" id="KW-0961">Cell wall biogenesis/degradation</keyword>
<dbReference type="GO" id="GO:0008360">
    <property type="term" value="P:regulation of cell shape"/>
    <property type="evidence" value="ECO:0007669"/>
    <property type="project" value="UniProtKB-KW"/>
</dbReference>
<dbReference type="PANTHER" id="PTHR30474:SF14">
    <property type="entry name" value="CELL CYCLE PROTEIN"/>
    <property type="match status" value="1"/>
</dbReference>
<feature type="transmembrane region" description="Helical" evidence="6">
    <location>
        <begin position="170"/>
        <end position="188"/>
    </location>
</feature>
<dbReference type="STRING" id="1469144.LI90_3056"/>
<feature type="transmembrane region" description="Helical" evidence="6">
    <location>
        <begin position="372"/>
        <end position="392"/>
    </location>
</feature>
<protein>
    <recommendedName>
        <fullName evidence="6">Peptidoglycan glycosyltransferase RodA</fullName>
        <shortName evidence="6">PGT</shortName>
        <ecNumber evidence="6">2.4.99.28</ecNumber>
    </recommendedName>
    <alternativeName>
        <fullName evidence="6">Cell elongation protein RodA</fullName>
    </alternativeName>
    <alternativeName>
        <fullName evidence="6">Cell wall polymerase</fullName>
    </alternativeName>
    <alternativeName>
        <fullName evidence="6">Peptidoglycan polymerase</fullName>
        <shortName evidence="6">PG polymerase</shortName>
    </alternativeName>
</protein>
<feature type="transmembrane region" description="Helical" evidence="6">
    <location>
        <begin position="100"/>
        <end position="121"/>
    </location>
</feature>
<comment type="caution">
    <text evidence="7">The sequence shown here is derived from an EMBL/GenBank/DDBJ whole genome shotgun (WGS) entry which is preliminary data.</text>
</comment>
<comment type="function">
    <text evidence="6">Peptidoglycan polymerase that is essential for cell wall elongation.</text>
</comment>
<dbReference type="GO" id="GO:0005886">
    <property type="term" value="C:plasma membrane"/>
    <property type="evidence" value="ECO:0007669"/>
    <property type="project" value="UniProtKB-SubCell"/>
</dbReference>
<accession>A0A132MWD9</accession>
<evidence type="ECO:0000313" key="8">
    <source>
        <dbReference type="Proteomes" id="UP000070188"/>
    </source>
</evidence>
<keyword evidence="6" id="KW-0328">Glycosyltransferase</keyword>
<gene>
    <name evidence="6" type="primary">rodA</name>
    <name evidence="7" type="ORF">LI90_3056</name>
</gene>
<dbReference type="AlphaFoldDB" id="A0A132MWD9"/>
<organism evidence="7 8">
    <name type="scientific">Carbonactinospora thermoautotrophica</name>
    <dbReference type="NCBI Taxonomy" id="1469144"/>
    <lineage>
        <taxon>Bacteria</taxon>
        <taxon>Bacillati</taxon>
        <taxon>Actinomycetota</taxon>
        <taxon>Actinomycetes</taxon>
        <taxon>Kitasatosporales</taxon>
        <taxon>Carbonactinosporaceae</taxon>
        <taxon>Carbonactinospora</taxon>
    </lineage>
</organism>
<reference evidence="8" key="1">
    <citation type="submission" date="2015-04" db="EMBL/GenBank/DDBJ databases">
        <title>Physiological reanalysis, assessment of diazotrophy, and genome sequences of multiple isolates of Streptomyces thermoautotrophicus.</title>
        <authorList>
            <person name="MacKellar D.C."/>
            <person name="Lieber L."/>
            <person name="Norman J."/>
            <person name="Bolger A."/>
            <person name="Tobin C."/>
            <person name="Murray J.W."/>
            <person name="Chang R."/>
            <person name="Ford T."/>
            <person name="Nguyen P.Q."/>
            <person name="Woodward J."/>
            <person name="Permingeat H."/>
            <person name="Joshi N.S."/>
            <person name="Silver P.A."/>
            <person name="Usadel B."/>
            <person name="Rutherford A.W."/>
            <person name="Friesen M."/>
            <person name="Prell J."/>
        </authorList>
    </citation>
    <scope>NUCLEOTIDE SEQUENCE [LARGE SCALE GENOMIC DNA]</scope>
    <source>
        <strain evidence="8">H1</strain>
    </source>
</reference>
<dbReference type="InterPro" id="IPR011923">
    <property type="entry name" value="RodA/MrdB"/>
</dbReference>
<proteinExistence type="inferred from homology"/>
<dbReference type="EC" id="2.4.99.28" evidence="6"/>
<dbReference type="GO" id="GO:0071555">
    <property type="term" value="P:cell wall organization"/>
    <property type="evidence" value="ECO:0007669"/>
    <property type="project" value="UniProtKB-KW"/>
</dbReference>
<keyword evidence="4 6" id="KW-1133">Transmembrane helix</keyword>
<comment type="similarity">
    <text evidence="6">Belongs to the SEDS family. MrdB/RodA subfamily.</text>
</comment>
<dbReference type="UniPathway" id="UPA00219"/>
<evidence type="ECO:0000256" key="4">
    <source>
        <dbReference type="ARBA" id="ARBA00022989"/>
    </source>
</evidence>
<name>A0A132MWD9_9ACTN</name>